<proteinExistence type="predicted"/>
<evidence type="ECO:0000313" key="2">
    <source>
        <dbReference type="EMBL" id="KAK3759009.1"/>
    </source>
</evidence>
<reference evidence="2" key="1">
    <citation type="journal article" date="2023" name="G3 (Bethesda)">
        <title>A reference genome for the long-term kleptoplast-retaining sea slug Elysia crispata morphotype clarki.</title>
        <authorList>
            <person name="Eastman K.E."/>
            <person name="Pendleton A.L."/>
            <person name="Shaikh M.A."/>
            <person name="Suttiyut T."/>
            <person name="Ogas R."/>
            <person name="Tomko P."/>
            <person name="Gavelis G."/>
            <person name="Widhalm J.R."/>
            <person name="Wisecaver J.H."/>
        </authorList>
    </citation>
    <scope>NUCLEOTIDE SEQUENCE</scope>
    <source>
        <strain evidence="2">ECLA1</strain>
    </source>
</reference>
<accession>A0AAE0YXJ2</accession>
<dbReference type="AlphaFoldDB" id="A0AAE0YXJ2"/>
<dbReference type="EMBL" id="JAWDGP010005176">
    <property type="protein sequence ID" value="KAK3759009.1"/>
    <property type="molecule type" value="Genomic_DNA"/>
</dbReference>
<feature type="transmembrane region" description="Helical" evidence="1">
    <location>
        <begin position="66"/>
        <end position="87"/>
    </location>
</feature>
<keyword evidence="3" id="KW-1185">Reference proteome</keyword>
<evidence type="ECO:0000313" key="3">
    <source>
        <dbReference type="Proteomes" id="UP001283361"/>
    </source>
</evidence>
<sequence>MKSPGEPVQNVSHTSRTYIKKMHGEPAQDVSHTSRTYIKRCTENLPKTPVLRSSTMVPGYFVTLQVYLAVFLIPHFKGVLGFTLAFCRKSLTL</sequence>
<gene>
    <name evidence="2" type="ORF">RRG08_005634</name>
</gene>
<dbReference type="Proteomes" id="UP001283361">
    <property type="component" value="Unassembled WGS sequence"/>
</dbReference>
<protein>
    <submittedName>
        <fullName evidence="2">Uncharacterized protein</fullName>
    </submittedName>
</protein>
<evidence type="ECO:0000256" key="1">
    <source>
        <dbReference type="SAM" id="Phobius"/>
    </source>
</evidence>
<comment type="caution">
    <text evidence="2">The sequence shown here is derived from an EMBL/GenBank/DDBJ whole genome shotgun (WGS) entry which is preliminary data.</text>
</comment>
<keyword evidence="1" id="KW-0812">Transmembrane</keyword>
<name>A0AAE0YXJ2_9GAST</name>
<keyword evidence="1" id="KW-0472">Membrane</keyword>
<keyword evidence="1" id="KW-1133">Transmembrane helix</keyword>
<organism evidence="2 3">
    <name type="scientific">Elysia crispata</name>
    <name type="common">lettuce slug</name>
    <dbReference type="NCBI Taxonomy" id="231223"/>
    <lineage>
        <taxon>Eukaryota</taxon>
        <taxon>Metazoa</taxon>
        <taxon>Spiralia</taxon>
        <taxon>Lophotrochozoa</taxon>
        <taxon>Mollusca</taxon>
        <taxon>Gastropoda</taxon>
        <taxon>Heterobranchia</taxon>
        <taxon>Euthyneura</taxon>
        <taxon>Panpulmonata</taxon>
        <taxon>Sacoglossa</taxon>
        <taxon>Placobranchoidea</taxon>
        <taxon>Plakobranchidae</taxon>
        <taxon>Elysia</taxon>
    </lineage>
</organism>